<name>A0ABU2QBE3_9ACTN</name>
<evidence type="ECO:0000313" key="4">
    <source>
        <dbReference type="Proteomes" id="UP001180503"/>
    </source>
</evidence>
<accession>A0ABU2QBE3</accession>
<feature type="transmembrane region" description="Helical" evidence="1">
    <location>
        <begin position="35"/>
        <end position="55"/>
    </location>
</feature>
<sequence length="393" mass="42356">MTHGPSNTAFYICGALLLAICLVKLPALFRRRQDTLLRVACLLLLTAALVFFFAAPDSIAALNRFTGVPNFAAPVAYSAMAAFSGASLLLIINWRPSPPERTRRASRVCVAVYSLVVVAIVVLFRLGDAPVEQLTLFDGYYATTPYIREMIVVYLLAQGAATLSVSVLCWRWSTQVHGSLRAGLRILAPAYLLHVCYDVVKLVAVGAAWTGHDLNFLIDRVAPQFAAPSALLAVTGFSLPLLGPRAAETLGSLRRFRALAPLWRELRHVPTPGAGRTSLPWWSSPAVRLTWRQTSIYDALLVLAPYLDTAVRDRAHLAALSRGVDDRGAAIAADAAMIVAAGAQRPAAGRARTAGPPPWRPHDLVPLSRALASPVVTDLRGTAVPPQKAVRHD</sequence>
<feature type="transmembrane region" description="Helical" evidence="1">
    <location>
        <begin position="75"/>
        <end position="94"/>
    </location>
</feature>
<dbReference type="Pfam" id="PF20182">
    <property type="entry name" value="DUF6545"/>
    <property type="match status" value="1"/>
</dbReference>
<feature type="transmembrane region" description="Helical" evidence="1">
    <location>
        <begin position="146"/>
        <end position="170"/>
    </location>
</feature>
<gene>
    <name evidence="3" type="ORF">RM528_07875</name>
</gene>
<dbReference type="Proteomes" id="UP001180503">
    <property type="component" value="Unassembled WGS sequence"/>
</dbReference>
<feature type="transmembrane region" description="Helical" evidence="1">
    <location>
        <begin position="6"/>
        <end position="23"/>
    </location>
</feature>
<reference evidence="4" key="1">
    <citation type="submission" date="2023-07" db="EMBL/GenBank/DDBJ databases">
        <title>30 novel species of actinomycetes from the DSMZ collection.</title>
        <authorList>
            <person name="Nouioui I."/>
        </authorList>
    </citation>
    <scope>NUCLEOTIDE SEQUENCE [LARGE SCALE GENOMIC DNA]</scope>
    <source>
        <strain evidence="4">DSM 41635</strain>
    </source>
</reference>
<dbReference type="InterPro" id="IPR050039">
    <property type="entry name" value="MAB_1171c-like"/>
</dbReference>
<evidence type="ECO:0000256" key="1">
    <source>
        <dbReference type="SAM" id="Phobius"/>
    </source>
</evidence>
<feature type="transmembrane region" description="Helical" evidence="1">
    <location>
        <begin position="191"/>
        <end position="209"/>
    </location>
</feature>
<dbReference type="InterPro" id="IPR046675">
    <property type="entry name" value="DUF6545"/>
</dbReference>
<proteinExistence type="predicted"/>
<keyword evidence="1" id="KW-0472">Membrane</keyword>
<evidence type="ECO:0000313" key="3">
    <source>
        <dbReference type="EMBL" id="MDT0401772.1"/>
    </source>
</evidence>
<evidence type="ECO:0000259" key="2">
    <source>
        <dbReference type="Pfam" id="PF20182"/>
    </source>
</evidence>
<feature type="domain" description="DUF6545" evidence="2">
    <location>
        <begin position="252"/>
        <end position="358"/>
    </location>
</feature>
<keyword evidence="1" id="KW-1133">Transmembrane helix</keyword>
<dbReference type="NCBIfam" id="NF042915">
    <property type="entry name" value="MAB_1171c_fam"/>
    <property type="match status" value="1"/>
</dbReference>
<organism evidence="3 4">
    <name type="scientific">Streptomyces edwardsiae</name>
    <dbReference type="NCBI Taxonomy" id="3075527"/>
    <lineage>
        <taxon>Bacteria</taxon>
        <taxon>Bacillati</taxon>
        <taxon>Actinomycetota</taxon>
        <taxon>Actinomycetes</taxon>
        <taxon>Kitasatosporales</taxon>
        <taxon>Streptomycetaceae</taxon>
        <taxon>Streptomyces</taxon>
    </lineage>
</organism>
<keyword evidence="1" id="KW-0812">Transmembrane</keyword>
<dbReference type="EMBL" id="JAVRFB010000004">
    <property type="protein sequence ID" value="MDT0401772.1"/>
    <property type="molecule type" value="Genomic_DNA"/>
</dbReference>
<feature type="transmembrane region" description="Helical" evidence="1">
    <location>
        <begin position="106"/>
        <end position="126"/>
    </location>
</feature>
<comment type="caution">
    <text evidence="3">The sequence shown here is derived from an EMBL/GenBank/DDBJ whole genome shotgun (WGS) entry which is preliminary data.</text>
</comment>
<protein>
    <submittedName>
        <fullName evidence="3">MAB_1171c family putative transporter</fullName>
    </submittedName>
</protein>
<dbReference type="RefSeq" id="WP_037892302.1">
    <property type="nucleotide sequence ID" value="NZ_JAVRFB010000004.1"/>
</dbReference>